<dbReference type="Proteomes" id="UP001153365">
    <property type="component" value="Unassembled WGS sequence"/>
</dbReference>
<comment type="caution">
    <text evidence="2">The sequence shown here is derived from an EMBL/GenBank/DDBJ whole genome shotgun (WGS) entry which is preliminary data.</text>
</comment>
<dbReference type="Gene3D" id="1.20.58.1710">
    <property type="match status" value="1"/>
</dbReference>
<dbReference type="AlphaFoldDB" id="A0AAV0AFC5"/>
<organism evidence="2 3">
    <name type="scientific">Phakopsora pachyrhizi</name>
    <name type="common">Asian soybean rust disease fungus</name>
    <dbReference type="NCBI Taxonomy" id="170000"/>
    <lineage>
        <taxon>Eukaryota</taxon>
        <taxon>Fungi</taxon>
        <taxon>Dikarya</taxon>
        <taxon>Basidiomycota</taxon>
        <taxon>Pucciniomycotina</taxon>
        <taxon>Pucciniomycetes</taxon>
        <taxon>Pucciniales</taxon>
        <taxon>Phakopsoraceae</taxon>
        <taxon>Phakopsora</taxon>
    </lineage>
</organism>
<accession>A0AAV0AFC5</accession>
<evidence type="ECO:0008006" key="4">
    <source>
        <dbReference type="Google" id="ProtNLM"/>
    </source>
</evidence>
<evidence type="ECO:0000256" key="1">
    <source>
        <dbReference type="SAM" id="MobiDB-lite"/>
    </source>
</evidence>
<proteinExistence type="predicted"/>
<dbReference type="EMBL" id="CALTRL010000156">
    <property type="protein sequence ID" value="CAH7666808.1"/>
    <property type="molecule type" value="Genomic_DNA"/>
</dbReference>
<sequence length="319" mass="35442">MASQSISNTNVSNPTCDPNLPINNQNQNGTSTDLSLAHSCLSESELDRLRQLPVESLDTIRSKLVQLIDAIATFRYQLESLPLTPQSLPYSALISKFLILLNHTEALSQALNTAVPLRSVNRFDLPSVRAEREQRSRWEDGASKRSTLGNLVIAPRGLDGLEDGKEWIVGVLTRTKLAPEIEGEEQRLLSMIPAPDRAPGEESSSDSVATVLKHVRKLTEGHEKHVNNCRRALHRARYNRPDQMEIDNNSGDEVGSEGDEKYEWKMRVEVKDQSINTLTRNPTEIGTDDVPPSCNPTIKGLLGFMKDGRNPTDQTVRGT</sequence>
<gene>
    <name evidence="2" type="ORF">PPACK8108_LOCUS1160</name>
</gene>
<name>A0AAV0AFC5_PHAPC</name>
<evidence type="ECO:0000313" key="3">
    <source>
        <dbReference type="Proteomes" id="UP001153365"/>
    </source>
</evidence>
<protein>
    <recommendedName>
        <fullName evidence="4">Mediator of RNA polymerase II transcription subunit 8</fullName>
    </recommendedName>
</protein>
<reference evidence="2" key="1">
    <citation type="submission" date="2022-06" db="EMBL/GenBank/DDBJ databases">
        <authorList>
            <consortium name="SYNGENTA / RWTH Aachen University"/>
        </authorList>
    </citation>
    <scope>NUCLEOTIDE SEQUENCE</scope>
</reference>
<feature type="region of interest" description="Disordered" evidence="1">
    <location>
        <begin position="1"/>
        <end position="29"/>
    </location>
</feature>
<evidence type="ECO:0000313" key="2">
    <source>
        <dbReference type="EMBL" id="CAH7666808.1"/>
    </source>
</evidence>
<keyword evidence="3" id="KW-1185">Reference proteome</keyword>